<reference evidence="1 2" key="1">
    <citation type="submission" date="2015-09" db="EMBL/GenBank/DDBJ databases">
        <title>Host preference determinants of Valsa canker pathogens revealed by comparative genomics.</title>
        <authorList>
            <person name="Yin Z."/>
            <person name="Huang L."/>
        </authorList>
    </citation>
    <scope>NUCLEOTIDE SEQUENCE [LARGE SCALE GENOMIC DNA]</scope>
    <source>
        <strain evidence="1 2">03-1</strain>
    </source>
</reference>
<sequence>MLDNSGVECIRRAARRFPPLCTGIILSRPWTFLPDDEGSRRPFEWSRFEFMCHDGQGRELRNACFFLRIRVGLARVQNKATPTSASPHWY</sequence>
<accession>A0A423X3U3</accession>
<keyword evidence="2" id="KW-1185">Reference proteome</keyword>
<evidence type="ECO:0000313" key="1">
    <source>
        <dbReference type="EMBL" id="ROW10355.1"/>
    </source>
</evidence>
<protein>
    <submittedName>
        <fullName evidence="1">Uncharacterized protein</fullName>
    </submittedName>
</protein>
<gene>
    <name evidence="1" type="ORF">VMCG_02004</name>
</gene>
<name>A0A423X3U3_9PEZI</name>
<dbReference type="Proteomes" id="UP000283895">
    <property type="component" value="Unassembled WGS sequence"/>
</dbReference>
<dbReference type="OrthoDB" id="3692147at2759"/>
<dbReference type="AlphaFoldDB" id="A0A423X3U3"/>
<dbReference type="EMBL" id="LKEA01000003">
    <property type="protein sequence ID" value="ROW10355.1"/>
    <property type="molecule type" value="Genomic_DNA"/>
</dbReference>
<evidence type="ECO:0000313" key="2">
    <source>
        <dbReference type="Proteomes" id="UP000283895"/>
    </source>
</evidence>
<comment type="caution">
    <text evidence="1">The sequence shown here is derived from an EMBL/GenBank/DDBJ whole genome shotgun (WGS) entry which is preliminary data.</text>
</comment>
<proteinExistence type="predicted"/>
<organism evidence="1 2">
    <name type="scientific">Cytospora schulzeri</name>
    <dbReference type="NCBI Taxonomy" id="448051"/>
    <lineage>
        <taxon>Eukaryota</taxon>
        <taxon>Fungi</taxon>
        <taxon>Dikarya</taxon>
        <taxon>Ascomycota</taxon>
        <taxon>Pezizomycotina</taxon>
        <taxon>Sordariomycetes</taxon>
        <taxon>Sordariomycetidae</taxon>
        <taxon>Diaporthales</taxon>
        <taxon>Cytosporaceae</taxon>
        <taxon>Cytospora</taxon>
    </lineage>
</organism>